<dbReference type="EMBL" id="JAFLNF010000002">
    <property type="protein sequence ID" value="MBO0344334.1"/>
    <property type="molecule type" value="Genomic_DNA"/>
</dbReference>
<feature type="binding site" evidence="2">
    <location>
        <position position="135"/>
    </location>
    <ligand>
        <name>Mn(2+)</name>
        <dbReference type="ChEBI" id="CHEBI:29035"/>
        <label>2</label>
    </ligand>
</feature>
<keyword evidence="5" id="KW-1185">Reference proteome</keyword>
<sequence length="384" mass="40742">MFEDLNEIVGEARAWRHHLHAQPELQFVETRTAEFVADKLRTFGLEPNQGLGGTGVVAVIEGNGTPGKSIGLRCELDALPIEEQTNVAYTSKTPGVMHACGHDGHMAMLLGAAKALSASRDFPGRVVVIFQPAEEFGGGGEKMIEQGLFEKFPVDEVYGIHNMPGIEAGKIAGVAGPVMAAARAWDLRIDGKGAHAGWPHTGIDSIAVAMDFINACNAIVARETDPIAAVVISPTQIHAGTNYNVIPQSVQVGGTIRTLSDEAMADVIERMQRVAKGLAIAKACEISLEVQSGYPVTVNPEVQVAAALRAVSVAFGSEVLETSCDPKMGTEDFSYMLNRKPGAYLFLGSGDVAPLHNPSYDFPDGILERGIATWVTIAQARTAA</sequence>
<dbReference type="AlphaFoldDB" id="A0A939J7Z7"/>
<dbReference type="FunFam" id="3.30.70.360:FF:000001">
    <property type="entry name" value="N-acetyldiaminopimelate deacetylase"/>
    <property type="match status" value="1"/>
</dbReference>
<accession>A0A939J7Z7</accession>
<dbReference type="InterPro" id="IPR036264">
    <property type="entry name" value="Bact_exopeptidase_dim_dom"/>
</dbReference>
<dbReference type="PIRSF" id="PIRSF005962">
    <property type="entry name" value="Pept_M20D_amidohydro"/>
    <property type="match status" value="1"/>
</dbReference>
<dbReference type="NCBIfam" id="TIGR01891">
    <property type="entry name" value="amidohydrolases"/>
    <property type="match status" value="1"/>
</dbReference>
<proteinExistence type="predicted"/>
<dbReference type="SUPFAM" id="SSF55031">
    <property type="entry name" value="Bacterial exopeptidase dimerisation domain"/>
    <property type="match status" value="1"/>
</dbReference>
<dbReference type="PANTHER" id="PTHR11014:SF63">
    <property type="entry name" value="METALLOPEPTIDASE, PUTATIVE (AFU_ORTHOLOGUE AFUA_6G09600)-RELATED"/>
    <property type="match status" value="1"/>
</dbReference>
<evidence type="ECO:0000256" key="2">
    <source>
        <dbReference type="PIRSR" id="PIRSR005962-1"/>
    </source>
</evidence>
<dbReference type="Pfam" id="PF01546">
    <property type="entry name" value="Peptidase_M20"/>
    <property type="match status" value="1"/>
</dbReference>
<gene>
    <name evidence="4" type="ORF">J0X15_03785</name>
</gene>
<protein>
    <submittedName>
        <fullName evidence="4">Amidohydrolase</fullName>
    </submittedName>
</protein>
<dbReference type="GO" id="GO:0019877">
    <property type="term" value="P:diaminopimelate biosynthetic process"/>
    <property type="evidence" value="ECO:0007669"/>
    <property type="project" value="UniProtKB-ARBA"/>
</dbReference>
<dbReference type="InterPro" id="IPR002933">
    <property type="entry name" value="Peptidase_M20"/>
</dbReference>
<evidence type="ECO:0000313" key="4">
    <source>
        <dbReference type="EMBL" id="MBO0344334.1"/>
    </source>
</evidence>
<dbReference type="RefSeq" id="WP_206938351.1">
    <property type="nucleotide sequence ID" value="NZ_JAFLNF010000002.1"/>
</dbReference>
<evidence type="ECO:0000259" key="3">
    <source>
        <dbReference type="Pfam" id="PF07687"/>
    </source>
</evidence>
<evidence type="ECO:0000256" key="1">
    <source>
        <dbReference type="ARBA" id="ARBA00022801"/>
    </source>
</evidence>
<name>A0A939J7Z7_9HYPH</name>
<dbReference type="InterPro" id="IPR017439">
    <property type="entry name" value="Amidohydrolase"/>
</dbReference>
<feature type="binding site" evidence="2">
    <location>
        <position position="102"/>
    </location>
    <ligand>
        <name>Mn(2+)</name>
        <dbReference type="ChEBI" id="CHEBI:29035"/>
        <label>2</label>
    </ligand>
</feature>
<evidence type="ECO:0000313" key="5">
    <source>
        <dbReference type="Proteomes" id="UP000664779"/>
    </source>
</evidence>
<feature type="binding site" evidence="2">
    <location>
        <position position="356"/>
    </location>
    <ligand>
        <name>Mn(2+)</name>
        <dbReference type="ChEBI" id="CHEBI:29035"/>
        <label>2</label>
    </ligand>
</feature>
<dbReference type="GO" id="GO:0050118">
    <property type="term" value="F:N-acetyldiaminopimelate deacetylase activity"/>
    <property type="evidence" value="ECO:0007669"/>
    <property type="project" value="UniProtKB-ARBA"/>
</dbReference>
<keyword evidence="1" id="KW-0378">Hydrolase</keyword>
<dbReference type="Pfam" id="PF07687">
    <property type="entry name" value="M20_dimer"/>
    <property type="match status" value="1"/>
</dbReference>
<feature type="domain" description="Peptidase M20 dimerisation" evidence="3">
    <location>
        <begin position="185"/>
        <end position="277"/>
    </location>
</feature>
<keyword evidence="2" id="KW-0479">Metal-binding</keyword>
<keyword evidence="2" id="KW-0464">Manganese</keyword>
<dbReference type="Gene3D" id="3.40.630.10">
    <property type="entry name" value="Zn peptidases"/>
    <property type="match status" value="1"/>
</dbReference>
<feature type="binding site" evidence="2">
    <location>
        <position position="100"/>
    </location>
    <ligand>
        <name>Mn(2+)</name>
        <dbReference type="ChEBI" id="CHEBI:29035"/>
        <label>2</label>
    </ligand>
</feature>
<reference evidence="4" key="1">
    <citation type="submission" date="2021-03" db="EMBL/GenBank/DDBJ databases">
        <title>Roseibium sp. CAU 1637 isolated from Incheon.</title>
        <authorList>
            <person name="Kim W."/>
        </authorList>
    </citation>
    <scope>NUCLEOTIDE SEQUENCE</scope>
    <source>
        <strain evidence="4">CAU 1637</strain>
    </source>
</reference>
<feature type="binding site" evidence="2">
    <location>
        <position position="161"/>
    </location>
    <ligand>
        <name>Mn(2+)</name>
        <dbReference type="ChEBI" id="CHEBI:29035"/>
        <label>2</label>
    </ligand>
</feature>
<dbReference type="InterPro" id="IPR011650">
    <property type="entry name" value="Peptidase_M20_dimer"/>
</dbReference>
<dbReference type="Gene3D" id="3.30.70.360">
    <property type="match status" value="1"/>
</dbReference>
<organism evidence="4 5">
    <name type="scientific">Roseibium limicola</name>
    <dbReference type="NCBI Taxonomy" id="2816037"/>
    <lineage>
        <taxon>Bacteria</taxon>
        <taxon>Pseudomonadati</taxon>
        <taxon>Pseudomonadota</taxon>
        <taxon>Alphaproteobacteria</taxon>
        <taxon>Hyphomicrobiales</taxon>
        <taxon>Stappiaceae</taxon>
        <taxon>Roseibium</taxon>
    </lineage>
</organism>
<dbReference type="GO" id="GO:0046872">
    <property type="term" value="F:metal ion binding"/>
    <property type="evidence" value="ECO:0007669"/>
    <property type="project" value="UniProtKB-KW"/>
</dbReference>
<dbReference type="SUPFAM" id="SSF53187">
    <property type="entry name" value="Zn-dependent exopeptidases"/>
    <property type="match status" value="1"/>
</dbReference>
<dbReference type="Proteomes" id="UP000664779">
    <property type="component" value="Unassembled WGS sequence"/>
</dbReference>
<dbReference type="PANTHER" id="PTHR11014">
    <property type="entry name" value="PEPTIDASE M20 FAMILY MEMBER"/>
    <property type="match status" value="1"/>
</dbReference>
<comment type="caution">
    <text evidence="4">The sequence shown here is derived from an EMBL/GenBank/DDBJ whole genome shotgun (WGS) entry which is preliminary data.</text>
</comment>
<comment type="cofactor">
    <cofactor evidence="2">
        <name>Mn(2+)</name>
        <dbReference type="ChEBI" id="CHEBI:29035"/>
    </cofactor>
    <text evidence="2">The Mn(2+) ion enhances activity.</text>
</comment>